<dbReference type="AlphaFoldDB" id="A0A4P2Q2X5"/>
<proteinExistence type="predicted"/>
<evidence type="ECO:0000259" key="1">
    <source>
        <dbReference type="Pfam" id="PF04717"/>
    </source>
</evidence>
<reference evidence="2 3" key="1">
    <citation type="submission" date="2015-09" db="EMBL/GenBank/DDBJ databases">
        <title>Sorangium comparison.</title>
        <authorList>
            <person name="Zaburannyi N."/>
            <person name="Bunk B."/>
            <person name="Overmann J."/>
            <person name="Mueller R."/>
        </authorList>
    </citation>
    <scope>NUCLEOTIDE SEQUENCE [LARGE SCALE GENOMIC DNA]</scope>
    <source>
        <strain evidence="2 3">So ceGT47</strain>
    </source>
</reference>
<gene>
    <name evidence="2" type="ORF">SOCEGT47_038590</name>
</gene>
<dbReference type="InterPro" id="IPR037026">
    <property type="entry name" value="Vgr_OB-fold_dom_sf"/>
</dbReference>
<name>A0A4P2Q2X5_SORCE</name>
<dbReference type="Pfam" id="PF04717">
    <property type="entry name" value="Phage_base_V"/>
    <property type="match status" value="1"/>
</dbReference>
<dbReference type="EMBL" id="CP012670">
    <property type="protein sequence ID" value="AUX23336.1"/>
    <property type="molecule type" value="Genomic_DNA"/>
</dbReference>
<sequence length="165" mass="17179">MSTYFGKYRGTVINNFDPLQIGRVQISCPAVLGESVLAWAMPCAPYAGDGEGLWLVPPIGANVWIEFEAGDRDKPIWVGGFWNVGRTPALPGLPTTKILKTSGATLKLDDLPGAGGVTLEVGPPVVGVPVKIVLSAQGIEISCGAASVKLDPARVSLNNGALEVI</sequence>
<accession>A0A4P2Q2X5</accession>
<dbReference type="Proteomes" id="UP000295781">
    <property type="component" value="Chromosome"/>
</dbReference>
<dbReference type="SUPFAM" id="SSF69255">
    <property type="entry name" value="gp5 N-terminal domain-like"/>
    <property type="match status" value="1"/>
</dbReference>
<dbReference type="OrthoDB" id="9762420at2"/>
<dbReference type="InterPro" id="IPR006531">
    <property type="entry name" value="Gp5/Vgr_OB"/>
</dbReference>
<evidence type="ECO:0000313" key="3">
    <source>
        <dbReference type="Proteomes" id="UP000295781"/>
    </source>
</evidence>
<evidence type="ECO:0000313" key="2">
    <source>
        <dbReference type="EMBL" id="AUX23336.1"/>
    </source>
</evidence>
<dbReference type="RefSeq" id="WP_129348425.1">
    <property type="nucleotide sequence ID" value="NZ_CP012670.1"/>
</dbReference>
<protein>
    <recommendedName>
        <fullName evidence="1">Gp5/Type VI secretion system Vgr protein OB-fold domain-containing protein</fullName>
    </recommendedName>
</protein>
<feature type="domain" description="Gp5/Type VI secretion system Vgr protein OB-fold" evidence="1">
    <location>
        <begin position="8"/>
        <end position="82"/>
    </location>
</feature>
<dbReference type="Gene3D" id="2.40.50.230">
    <property type="entry name" value="Gp5 N-terminal domain"/>
    <property type="match status" value="1"/>
</dbReference>
<organism evidence="2 3">
    <name type="scientific">Sorangium cellulosum</name>
    <name type="common">Polyangium cellulosum</name>
    <dbReference type="NCBI Taxonomy" id="56"/>
    <lineage>
        <taxon>Bacteria</taxon>
        <taxon>Pseudomonadati</taxon>
        <taxon>Myxococcota</taxon>
        <taxon>Polyangia</taxon>
        <taxon>Polyangiales</taxon>
        <taxon>Polyangiaceae</taxon>
        <taxon>Sorangium</taxon>
    </lineage>
</organism>